<organism evidence="2 3">
    <name type="scientific">Trichomonas vaginalis (strain ATCC PRA-98 / G3)</name>
    <dbReference type="NCBI Taxonomy" id="412133"/>
    <lineage>
        <taxon>Eukaryota</taxon>
        <taxon>Metamonada</taxon>
        <taxon>Parabasalia</taxon>
        <taxon>Trichomonadida</taxon>
        <taxon>Trichomonadidae</taxon>
        <taxon>Trichomonas</taxon>
    </lineage>
</organism>
<dbReference type="InterPro" id="IPR011050">
    <property type="entry name" value="Pectin_lyase_fold/virulence"/>
</dbReference>
<evidence type="ECO:0000313" key="3">
    <source>
        <dbReference type="Proteomes" id="UP000001542"/>
    </source>
</evidence>
<dbReference type="VEuPathDB" id="TrichDB:TVAG_212590"/>
<dbReference type="SUPFAM" id="SSF51126">
    <property type="entry name" value="Pectin lyase-like"/>
    <property type="match status" value="1"/>
</dbReference>
<accession>A2E2P9</accession>
<reference evidence="2" key="2">
    <citation type="journal article" date="2007" name="Science">
        <title>Draft genome sequence of the sexually transmitted pathogen Trichomonas vaginalis.</title>
        <authorList>
            <person name="Carlton J.M."/>
            <person name="Hirt R.P."/>
            <person name="Silva J.C."/>
            <person name="Delcher A.L."/>
            <person name="Schatz M."/>
            <person name="Zhao Q."/>
            <person name="Wortman J.R."/>
            <person name="Bidwell S.L."/>
            <person name="Alsmark U.C.M."/>
            <person name="Besteiro S."/>
            <person name="Sicheritz-Ponten T."/>
            <person name="Noel C.J."/>
            <person name="Dacks J.B."/>
            <person name="Foster P.G."/>
            <person name="Simillion C."/>
            <person name="Van de Peer Y."/>
            <person name="Miranda-Saavedra D."/>
            <person name="Barton G.J."/>
            <person name="Westrop G.D."/>
            <person name="Mueller S."/>
            <person name="Dessi D."/>
            <person name="Fiori P.L."/>
            <person name="Ren Q."/>
            <person name="Paulsen I."/>
            <person name="Zhang H."/>
            <person name="Bastida-Corcuera F.D."/>
            <person name="Simoes-Barbosa A."/>
            <person name="Brown M.T."/>
            <person name="Hayes R.D."/>
            <person name="Mukherjee M."/>
            <person name="Okumura C.Y."/>
            <person name="Schneider R."/>
            <person name="Smith A.J."/>
            <person name="Vanacova S."/>
            <person name="Villalvazo M."/>
            <person name="Haas B.J."/>
            <person name="Pertea M."/>
            <person name="Feldblyum T.V."/>
            <person name="Utterback T.R."/>
            <person name="Shu C.L."/>
            <person name="Osoegawa K."/>
            <person name="de Jong P.J."/>
            <person name="Hrdy I."/>
            <person name="Horvathova L."/>
            <person name="Zubacova Z."/>
            <person name="Dolezal P."/>
            <person name="Malik S.B."/>
            <person name="Logsdon J.M. Jr."/>
            <person name="Henze K."/>
            <person name="Gupta A."/>
            <person name="Wang C.C."/>
            <person name="Dunne R.L."/>
            <person name="Upcroft J.A."/>
            <person name="Upcroft P."/>
            <person name="White O."/>
            <person name="Salzberg S.L."/>
            <person name="Tang P."/>
            <person name="Chiu C.-H."/>
            <person name="Lee Y.-S."/>
            <person name="Embley T.M."/>
            <person name="Coombs G.H."/>
            <person name="Mottram J.C."/>
            <person name="Tachezy J."/>
            <person name="Fraser-Liggett C.M."/>
            <person name="Johnson P.J."/>
        </authorList>
    </citation>
    <scope>NUCLEOTIDE SEQUENCE [LARGE SCALE GENOMIC DNA]</scope>
    <source>
        <strain evidence="2">G3</strain>
    </source>
</reference>
<gene>
    <name evidence="2" type="ORF">TVAG_212590</name>
</gene>
<name>A2E2P9_TRIV3</name>
<feature type="transmembrane region" description="Helical" evidence="1">
    <location>
        <begin position="352"/>
        <end position="373"/>
    </location>
</feature>
<dbReference type="KEGG" id="tva:4771050"/>
<proteinExistence type="predicted"/>
<keyword evidence="1" id="KW-0812">Transmembrane</keyword>
<protein>
    <recommendedName>
        <fullName evidence="4">Right handed beta helix domain-containing protein</fullName>
    </recommendedName>
</protein>
<dbReference type="AlphaFoldDB" id="A2E2P9"/>
<keyword evidence="1" id="KW-0472">Membrane</keyword>
<dbReference type="Proteomes" id="UP000001542">
    <property type="component" value="Unassembled WGS sequence"/>
</dbReference>
<keyword evidence="3" id="KW-1185">Reference proteome</keyword>
<dbReference type="EMBL" id="DS113291">
    <property type="protein sequence ID" value="EAY13077.1"/>
    <property type="molecule type" value="Genomic_DNA"/>
</dbReference>
<evidence type="ECO:0008006" key="4">
    <source>
        <dbReference type="Google" id="ProtNLM"/>
    </source>
</evidence>
<evidence type="ECO:0000256" key="1">
    <source>
        <dbReference type="SAM" id="Phobius"/>
    </source>
</evidence>
<sequence>MNISLKSLALANVLGNTLIIHNKGRLSISDFYIQRSAASFIRTNSYLNVAKSTFKQFSETAVIMDKDMYQNRDFANFIEDVNSTFVKCNFVACSHRCIISKKSYDKCKILFCVFKDCIDEREGDAMERGGGVVYATNSFFMAAKCEFTNCSSSGNGQVLLIKSKEIDITNCDFISCHYEFRNADSVAYTISETSIIENVNCTNSVSKGNAGFSIEYSHHESMFKYYTAYSLNGQSSLTNRVFDAIQYGNIINCTATHGLIRSDKKNTYISHYYFMNNHRSPLVSRYVTFLTAMNDCIFQDVDEKPVEKHLAIVGPFYVRNLTITPFSDPNPPVRKLRTAEVRGKIRQGHPTAAIICTVISIFGLYFAAMKYGLIDYIYNSISFNGEQEIDYIRKRMEERKTKYN</sequence>
<dbReference type="RefSeq" id="XP_001325300.1">
    <property type="nucleotide sequence ID" value="XM_001325265.1"/>
</dbReference>
<dbReference type="InParanoid" id="A2E2P9"/>
<dbReference type="VEuPathDB" id="TrichDB:TVAGG3_0166400"/>
<reference evidence="2" key="1">
    <citation type="submission" date="2006-10" db="EMBL/GenBank/DDBJ databases">
        <authorList>
            <person name="Amadeo P."/>
            <person name="Zhao Q."/>
            <person name="Wortman J."/>
            <person name="Fraser-Liggett C."/>
            <person name="Carlton J."/>
        </authorList>
    </citation>
    <scope>NUCLEOTIDE SEQUENCE</scope>
    <source>
        <strain evidence="2">G3</strain>
    </source>
</reference>
<keyword evidence="1" id="KW-1133">Transmembrane helix</keyword>
<evidence type="ECO:0000313" key="2">
    <source>
        <dbReference type="EMBL" id="EAY13077.1"/>
    </source>
</evidence>